<dbReference type="Proteomes" id="UP000001064">
    <property type="component" value="Unassembled WGS sequence"/>
</dbReference>
<feature type="signal peptide" evidence="1">
    <location>
        <begin position="1"/>
        <end position="20"/>
    </location>
</feature>
<proteinExistence type="predicted"/>
<keyword evidence="1" id="KW-0732">Signal</keyword>
<keyword evidence="3" id="KW-1185">Reference proteome</keyword>
<feature type="chain" id="PRO_5003264052" description="Chitin-binding type-4 domain-containing protein" evidence="1">
    <location>
        <begin position="21"/>
        <end position="162"/>
    </location>
</feature>
<dbReference type="VEuPathDB" id="AmoebaDB:DICPUDRAFT_95923"/>
<evidence type="ECO:0008006" key="4">
    <source>
        <dbReference type="Google" id="ProtNLM"/>
    </source>
</evidence>
<protein>
    <recommendedName>
        <fullName evidence="4">Chitin-binding type-4 domain-containing protein</fullName>
    </recommendedName>
</protein>
<evidence type="ECO:0000313" key="2">
    <source>
        <dbReference type="EMBL" id="EGC29539.1"/>
    </source>
</evidence>
<dbReference type="RefSeq" id="XP_003293929.1">
    <property type="nucleotide sequence ID" value="XM_003293881.1"/>
</dbReference>
<organism evidence="2 3">
    <name type="scientific">Dictyostelium purpureum</name>
    <name type="common">Slime mold</name>
    <dbReference type="NCBI Taxonomy" id="5786"/>
    <lineage>
        <taxon>Eukaryota</taxon>
        <taxon>Amoebozoa</taxon>
        <taxon>Evosea</taxon>
        <taxon>Eumycetozoa</taxon>
        <taxon>Dictyostelia</taxon>
        <taxon>Dictyosteliales</taxon>
        <taxon>Dictyosteliaceae</taxon>
        <taxon>Dictyostelium</taxon>
    </lineage>
</organism>
<dbReference type="KEGG" id="dpp:DICPUDRAFT_95923"/>
<dbReference type="AlphaFoldDB" id="F1A2P2"/>
<accession>F1A2P2</accession>
<dbReference type="PANTHER" id="PTHR37916">
    <property type="entry name" value="CHITIN-BINDING TYPE-4 DOMAIN-CONTAINING PROTEIN"/>
    <property type="match status" value="1"/>
</dbReference>
<reference evidence="3" key="1">
    <citation type="journal article" date="2011" name="Genome Biol.">
        <title>Comparative genomics of the social amoebae Dictyostelium discoideum and Dictyostelium purpureum.</title>
        <authorList>
            <consortium name="US DOE Joint Genome Institute (JGI-PGF)"/>
            <person name="Sucgang R."/>
            <person name="Kuo A."/>
            <person name="Tian X."/>
            <person name="Salerno W."/>
            <person name="Parikh A."/>
            <person name="Feasley C.L."/>
            <person name="Dalin E."/>
            <person name="Tu H."/>
            <person name="Huang E."/>
            <person name="Barry K."/>
            <person name="Lindquist E."/>
            <person name="Shapiro H."/>
            <person name="Bruce D."/>
            <person name="Schmutz J."/>
            <person name="Salamov A."/>
            <person name="Fey P."/>
            <person name="Gaudet P."/>
            <person name="Anjard C."/>
            <person name="Babu M.M."/>
            <person name="Basu S."/>
            <person name="Bushmanova Y."/>
            <person name="van der Wel H."/>
            <person name="Katoh-Kurasawa M."/>
            <person name="Dinh C."/>
            <person name="Coutinho P.M."/>
            <person name="Saito T."/>
            <person name="Elias M."/>
            <person name="Schaap P."/>
            <person name="Kay R.R."/>
            <person name="Henrissat B."/>
            <person name="Eichinger L."/>
            <person name="Rivero F."/>
            <person name="Putnam N.H."/>
            <person name="West C.M."/>
            <person name="Loomis W.F."/>
            <person name="Chisholm R.L."/>
            <person name="Shaulsky G."/>
            <person name="Strassmann J.E."/>
            <person name="Queller D.C."/>
            <person name="Kuspa A."/>
            <person name="Grigoriev I.V."/>
        </authorList>
    </citation>
    <scope>NUCLEOTIDE SEQUENCE [LARGE SCALE GENOMIC DNA]</scope>
    <source>
        <strain evidence="3">QSDP1</strain>
    </source>
</reference>
<dbReference type="EMBL" id="GL871419">
    <property type="protein sequence ID" value="EGC29539.1"/>
    <property type="molecule type" value="Genomic_DNA"/>
</dbReference>
<dbReference type="eggNOG" id="ENOG502S789">
    <property type="taxonomic scope" value="Eukaryota"/>
</dbReference>
<sequence length="162" mass="18031">MLKYLLGLILVLQLTNSAFGHLCLFDPPQRNPNWAVPIDSGDNACFRVRGNCGNVTSGAPVAIYNAGSTINVFFQQNYNHWYAENPGFLDISISYDGDNGDFTLLSPQIDDYNAWDMVTQTNYTVPVSLPNKPCKNCVLRVRYICNNPAEPNFTQCSDIAII</sequence>
<gene>
    <name evidence="2" type="ORF">DICPUDRAFT_95923</name>
</gene>
<dbReference type="OrthoDB" id="10254111at2759"/>
<dbReference type="InParanoid" id="F1A2P2"/>
<evidence type="ECO:0000256" key="1">
    <source>
        <dbReference type="SAM" id="SignalP"/>
    </source>
</evidence>
<dbReference type="PANTHER" id="PTHR37916:SF2">
    <property type="entry name" value="CHITIN-BINDING TYPE-4 DOMAIN-CONTAINING PROTEIN"/>
    <property type="match status" value="1"/>
</dbReference>
<name>F1A2P2_DICPU</name>
<evidence type="ECO:0000313" key="3">
    <source>
        <dbReference type="Proteomes" id="UP000001064"/>
    </source>
</evidence>
<dbReference type="GeneID" id="10505252"/>
<dbReference type="Gene3D" id="2.70.50.70">
    <property type="match status" value="1"/>
</dbReference>